<dbReference type="PROSITE" id="PS51167">
    <property type="entry name" value="CHORISMATE_MUT_1"/>
    <property type="match status" value="1"/>
</dbReference>
<dbReference type="EMBL" id="PTIS01000007">
    <property type="protein sequence ID" value="PPK48411.1"/>
    <property type="molecule type" value="Genomic_DNA"/>
</dbReference>
<evidence type="ECO:0000256" key="2">
    <source>
        <dbReference type="PROSITE-ProRule" id="PRU00514"/>
    </source>
</evidence>
<dbReference type="PANTHER" id="PTHR21164">
    <property type="entry name" value="CHORISMATE MUTASE"/>
    <property type="match status" value="1"/>
</dbReference>
<dbReference type="Gene3D" id="3.30.1330.40">
    <property type="entry name" value="RutC-like"/>
    <property type="match status" value="1"/>
</dbReference>
<sequence>MLAIRGATTIEDNEKKYIKESTIELIDTMIKKNNLTIDKIISIVFSCTKDITKDYPGKYLREALGLTSTAIMHFNEMEVEKEKYLPLCIRVLVLYDSPKADVKDIYPIYLKGATNLRPDLNRV</sequence>
<dbReference type="GO" id="GO:0008652">
    <property type="term" value="P:amino acid biosynthetic process"/>
    <property type="evidence" value="ECO:0007669"/>
    <property type="project" value="UniProtKB-UniRule"/>
</dbReference>
<evidence type="ECO:0000313" key="3">
    <source>
        <dbReference type="EMBL" id="PPK48411.1"/>
    </source>
</evidence>
<dbReference type="InterPro" id="IPR035959">
    <property type="entry name" value="RutC-like_sf"/>
</dbReference>
<dbReference type="SUPFAM" id="SSF55298">
    <property type="entry name" value="YjgF-like"/>
    <property type="match status" value="1"/>
</dbReference>
<dbReference type="GO" id="GO:0004106">
    <property type="term" value="F:chorismate mutase activity"/>
    <property type="evidence" value="ECO:0007669"/>
    <property type="project" value="UniProtKB-UniRule"/>
</dbReference>
<evidence type="ECO:0000313" key="4">
    <source>
        <dbReference type="Proteomes" id="UP000239863"/>
    </source>
</evidence>
<dbReference type="InterPro" id="IPR008243">
    <property type="entry name" value="Chorismate_mutase_AroH"/>
</dbReference>
<dbReference type="Pfam" id="PF07736">
    <property type="entry name" value="CM_1"/>
    <property type="match status" value="1"/>
</dbReference>
<accession>A0A2S6FXV0</accession>
<dbReference type="GO" id="GO:0046417">
    <property type="term" value="P:chorismate metabolic process"/>
    <property type="evidence" value="ECO:0007669"/>
    <property type="project" value="TreeGrafter"/>
</dbReference>
<keyword evidence="2" id="KW-0028">Amino-acid biosynthesis</keyword>
<proteinExistence type="predicted"/>
<reference evidence="3 4" key="1">
    <citation type="submission" date="2018-02" db="EMBL/GenBank/DDBJ databases">
        <title>Genomic Encyclopedia of Archaeal and Bacterial Type Strains, Phase II (KMG-II): from individual species to whole genera.</title>
        <authorList>
            <person name="Goeker M."/>
        </authorList>
    </citation>
    <scope>NUCLEOTIDE SEQUENCE [LARGE SCALE GENOMIC DNA]</scope>
    <source>
        <strain evidence="3 4">DSM 15099</strain>
    </source>
</reference>
<dbReference type="GO" id="GO:0009073">
    <property type="term" value="P:aromatic amino acid family biosynthetic process"/>
    <property type="evidence" value="ECO:0007669"/>
    <property type="project" value="UniProtKB-UniRule"/>
</dbReference>
<dbReference type="OrthoDB" id="9802232at2"/>
<name>A0A2S6FXV0_9CLOT</name>
<organism evidence="3 4">
    <name type="scientific">Clostridium algidicarnis DSM 15099</name>
    <dbReference type="NCBI Taxonomy" id="1121295"/>
    <lineage>
        <taxon>Bacteria</taxon>
        <taxon>Bacillati</taxon>
        <taxon>Bacillota</taxon>
        <taxon>Clostridia</taxon>
        <taxon>Eubacteriales</taxon>
        <taxon>Clostridiaceae</taxon>
        <taxon>Clostridium</taxon>
    </lineage>
</organism>
<dbReference type="EC" id="5.4.99.5" evidence="1 2"/>
<evidence type="ECO:0000256" key="1">
    <source>
        <dbReference type="NCBIfam" id="TIGR01796"/>
    </source>
</evidence>
<keyword evidence="2" id="KW-0413">Isomerase</keyword>
<dbReference type="NCBIfam" id="TIGR01796">
    <property type="entry name" value="CM_mono_aroH"/>
    <property type="match status" value="1"/>
</dbReference>
<dbReference type="PANTHER" id="PTHR21164:SF0">
    <property type="entry name" value="CHORISMATE MUTASE AROH"/>
    <property type="match status" value="1"/>
</dbReference>
<dbReference type="Proteomes" id="UP000239863">
    <property type="component" value="Unassembled WGS sequence"/>
</dbReference>
<dbReference type="AlphaFoldDB" id="A0A2S6FXV0"/>
<dbReference type="CDD" id="cd02185">
    <property type="entry name" value="AroH"/>
    <property type="match status" value="1"/>
</dbReference>
<keyword evidence="2" id="KW-0057">Aromatic amino acid biosynthesis</keyword>
<comment type="catalytic activity">
    <reaction evidence="2">
        <text>chorismate = prephenate</text>
        <dbReference type="Rhea" id="RHEA:13897"/>
        <dbReference type="ChEBI" id="CHEBI:29748"/>
        <dbReference type="ChEBI" id="CHEBI:29934"/>
        <dbReference type="EC" id="5.4.99.5"/>
    </reaction>
</comment>
<dbReference type="RefSeq" id="WP_104409793.1">
    <property type="nucleotide sequence ID" value="NZ_PTIS01000007.1"/>
</dbReference>
<dbReference type="STRING" id="37659.GCA_000703125_02384"/>
<protein>
    <recommendedName>
        <fullName evidence="1 2">chorismate mutase</fullName>
        <ecNumber evidence="1 2">5.4.99.5</ecNumber>
    </recommendedName>
</protein>
<comment type="caution">
    <text evidence="3">The sequence shown here is derived from an EMBL/GenBank/DDBJ whole genome shotgun (WGS) entry which is preliminary data.</text>
</comment>
<gene>
    <name evidence="3" type="ORF">BD821_10748</name>
</gene>